<comment type="caution">
    <text evidence="7">The sequence shown here is derived from an EMBL/GenBank/DDBJ whole genome shotgun (WGS) entry which is preliminary data.</text>
</comment>
<evidence type="ECO:0000256" key="5">
    <source>
        <dbReference type="ARBA" id="ARBA00023242"/>
    </source>
</evidence>
<dbReference type="Proteomes" id="UP001159042">
    <property type="component" value="Unassembled WGS sequence"/>
</dbReference>
<evidence type="ECO:0000256" key="4">
    <source>
        <dbReference type="ARBA" id="ARBA00022833"/>
    </source>
</evidence>
<sequence>MGRKERSVWKHYTKFKKPTKKGKPSYLHGKCNFCGTVYLSNALRMEKHLTSYKNAPWNIRDKYMNPSMNPSANSRRPSTGMSQSEGEDKENESSSSSTVPTNSGRTIQGFMDTMHSNEKQVLDRMFARALFSSSTPHLFVENQFVKLFMERLRPSYELPSRNKISTTLLEKEYELLQKLVREKIKSSDCMALLTDGWTDINGIALINIIFRSIDSKIENMKTILGNL</sequence>
<reference evidence="7 8" key="1">
    <citation type="journal article" date="2023" name="Insect Mol. Biol.">
        <title>Genome sequencing provides insights into the evolution of gene families encoding plant cell wall-degrading enzymes in longhorned beetles.</title>
        <authorList>
            <person name="Shin N.R."/>
            <person name="Okamura Y."/>
            <person name="Kirsch R."/>
            <person name="Pauchet Y."/>
        </authorList>
    </citation>
    <scope>NUCLEOTIDE SEQUENCE [LARGE SCALE GENOMIC DNA]</scope>
    <source>
        <strain evidence="7">EAD_L_NR</strain>
    </source>
</reference>
<keyword evidence="2" id="KW-0479">Metal-binding</keyword>
<dbReference type="AlphaFoldDB" id="A0AAV8VGH8"/>
<keyword evidence="4" id="KW-0862">Zinc</keyword>
<keyword evidence="8" id="KW-1185">Reference proteome</keyword>
<keyword evidence="3" id="KW-0863">Zinc-finger</keyword>
<keyword evidence="5" id="KW-0539">Nucleus</keyword>
<feature type="region of interest" description="Disordered" evidence="6">
    <location>
        <begin position="63"/>
        <end position="109"/>
    </location>
</feature>
<evidence type="ECO:0000313" key="8">
    <source>
        <dbReference type="Proteomes" id="UP001159042"/>
    </source>
</evidence>
<accession>A0AAV8VGH8</accession>
<evidence type="ECO:0008006" key="9">
    <source>
        <dbReference type="Google" id="ProtNLM"/>
    </source>
</evidence>
<organism evidence="7 8">
    <name type="scientific">Exocentrus adspersus</name>
    <dbReference type="NCBI Taxonomy" id="1586481"/>
    <lineage>
        <taxon>Eukaryota</taxon>
        <taxon>Metazoa</taxon>
        <taxon>Ecdysozoa</taxon>
        <taxon>Arthropoda</taxon>
        <taxon>Hexapoda</taxon>
        <taxon>Insecta</taxon>
        <taxon>Pterygota</taxon>
        <taxon>Neoptera</taxon>
        <taxon>Endopterygota</taxon>
        <taxon>Coleoptera</taxon>
        <taxon>Polyphaga</taxon>
        <taxon>Cucujiformia</taxon>
        <taxon>Chrysomeloidea</taxon>
        <taxon>Cerambycidae</taxon>
        <taxon>Lamiinae</taxon>
        <taxon>Acanthocinini</taxon>
        <taxon>Exocentrus</taxon>
    </lineage>
</organism>
<dbReference type="GO" id="GO:0005634">
    <property type="term" value="C:nucleus"/>
    <property type="evidence" value="ECO:0007669"/>
    <property type="project" value="UniProtKB-SubCell"/>
</dbReference>
<evidence type="ECO:0000256" key="6">
    <source>
        <dbReference type="SAM" id="MobiDB-lite"/>
    </source>
</evidence>
<feature type="compositionally biased region" description="Polar residues" evidence="6">
    <location>
        <begin position="66"/>
        <end position="83"/>
    </location>
</feature>
<name>A0AAV8VGH8_9CUCU</name>
<dbReference type="EMBL" id="JANEYG010000106">
    <property type="protein sequence ID" value="KAJ8912971.1"/>
    <property type="molecule type" value="Genomic_DNA"/>
</dbReference>
<dbReference type="PANTHER" id="PTHR46481">
    <property type="entry name" value="ZINC FINGER BED DOMAIN-CONTAINING PROTEIN 4"/>
    <property type="match status" value="1"/>
</dbReference>
<proteinExistence type="predicted"/>
<evidence type="ECO:0000256" key="3">
    <source>
        <dbReference type="ARBA" id="ARBA00022771"/>
    </source>
</evidence>
<dbReference type="InterPro" id="IPR052035">
    <property type="entry name" value="ZnF_BED_domain_contain"/>
</dbReference>
<dbReference type="PANTHER" id="PTHR46481:SF10">
    <property type="entry name" value="ZINC FINGER BED DOMAIN-CONTAINING PROTEIN 39"/>
    <property type="match status" value="1"/>
</dbReference>
<evidence type="ECO:0000313" key="7">
    <source>
        <dbReference type="EMBL" id="KAJ8912971.1"/>
    </source>
</evidence>
<comment type="subcellular location">
    <subcellularLocation>
        <location evidence="1">Nucleus</location>
    </subcellularLocation>
</comment>
<protein>
    <recommendedName>
        <fullName evidence="9">BED-type domain-containing protein</fullName>
    </recommendedName>
</protein>
<evidence type="ECO:0000256" key="1">
    <source>
        <dbReference type="ARBA" id="ARBA00004123"/>
    </source>
</evidence>
<gene>
    <name evidence="7" type="ORF">NQ315_000027</name>
</gene>
<dbReference type="GO" id="GO:0008270">
    <property type="term" value="F:zinc ion binding"/>
    <property type="evidence" value="ECO:0007669"/>
    <property type="project" value="UniProtKB-KW"/>
</dbReference>
<evidence type="ECO:0000256" key="2">
    <source>
        <dbReference type="ARBA" id="ARBA00022723"/>
    </source>
</evidence>